<dbReference type="SUPFAM" id="SSF64268">
    <property type="entry name" value="PX domain"/>
    <property type="match status" value="1"/>
</dbReference>
<dbReference type="InterPro" id="IPR001683">
    <property type="entry name" value="PX_dom"/>
</dbReference>
<name>A0A6G1SEV0_9ACAR</name>
<evidence type="ECO:0000313" key="3">
    <source>
        <dbReference type="EMBL" id="MDE48928.1"/>
    </source>
</evidence>
<organism evidence="3">
    <name type="scientific">Aceria tosichella</name>
    <name type="common">wheat curl mite</name>
    <dbReference type="NCBI Taxonomy" id="561515"/>
    <lineage>
        <taxon>Eukaryota</taxon>
        <taxon>Metazoa</taxon>
        <taxon>Ecdysozoa</taxon>
        <taxon>Arthropoda</taxon>
        <taxon>Chelicerata</taxon>
        <taxon>Arachnida</taxon>
        <taxon>Acari</taxon>
        <taxon>Acariformes</taxon>
        <taxon>Trombidiformes</taxon>
        <taxon>Prostigmata</taxon>
        <taxon>Eupodina</taxon>
        <taxon>Eriophyoidea</taxon>
        <taxon>Eriophyidae</taxon>
        <taxon>Eriophyinae</taxon>
        <taxon>Aceriini</taxon>
        <taxon>Aceria</taxon>
    </lineage>
</organism>
<feature type="region of interest" description="Disordered" evidence="1">
    <location>
        <begin position="232"/>
        <end position="255"/>
    </location>
</feature>
<dbReference type="AlphaFoldDB" id="A0A6G1SEV0"/>
<feature type="domain" description="PX" evidence="2">
    <location>
        <begin position="362"/>
        <end position="491"/>
    </location>
</feature>
<evidence type="ECO:0000259" key="2">
    <source>
        <dbReference type="PROSITE" id="PS50195"/>
    </source>
</evidence>
<reference evidence="3" key="1">
    <citation type="submission" date="2018-10" db="EMBL/GenBank/DDBJ databases">
        <title>Transcriptome assembly of Aceria tosichella (Wheat curl mite) Type 2.</title>
        <authorList>
            <person name="Scully E.D."/>
            <person name="Geib S.M."/>
            <person name="Palmer N.A."/>
            <person name="Gupta A.K."/>
            <person name="Sarath G."/>
            <person name="Tatineni S."/>
        </authorList>
    </citation>
    <scope>NUCLEOTIDE SEQUENCE</scope>
    <source>
        <strain evidence="3">LincolnNE</strain>
    </source>
</reference>
<feature type="region of interest" description="Disordered" evidence="1">
    <location>
        <begin position="576"/>
        <end position="621"/>
    </location>
</feature>
<sequence length="850" mass="96775">MDSPTSELHRTLLRSRLKKEVISIIATLYNKIFPESKNVSQDFVVSFEELVDEVLLNLSRSITKKTDKYKLGQLVIALLHDHVLNGNSTEKQQSIESQIDNYEYDICQSSVVKLFGLLSNDTLRRIIYTVINRTKTQSNNDLYQHDGYQHQPHRAFARATAGMSLGDIIESSQCNRSFEQIRTTSALYTLIIAMLTKAVVMPIVDSISEPKFLLASIIWVCKKEQAERLKREKFLNKSTHRDRTQNSRADQTSRRYQDVVKQTPSTSIIVTNTRGVRSLDLEEGYDIASANINFINPICGSLKRPIENIEIFATEEVKSNNSCYVLYCIRYDGICYRHPSAGGYNFIPDNPSVPIIDKRQTHSVRRRNNGGVEATSRMMNQQQHEVPNRKSFRRSMVVKRRFREFVLLQLRLEENPKTRVFMSKMPKPTKLKAATQNIFSLPGINNIKLDQSTVRIRQRFLERFLNALNNSPFISNSYEFKEFFSYNVNPVGMSKSKSTILQVNLNKVLVDGVKSAFTMIRSTLPGDDYQSLRSNMHADPDAWLTELQQSTLKLHIQTRTSQSKMNLERLIDAKLSSLDDSPTRSNPNKSSSLSRYYQEQRQPHHQHRGSGTLDWLGGSRGGSLRARSSSSSISSSVLISRSSSSNFNSQHVDTASRSVSNETIYHDANDEFETRGLDDKGSACDNATATMNDSNSLQICDSLPIASKFIDIMHYSISKNPACSNSPINFAARLLFGRMIERYAMQLLNIAVTLDNTAFCLDGIASGIWDENVNDPPFDIEHASLDEAVERLTGLIEQNYAGYAFMPKKLIRGLIRKQARFYLSHLESKKRNKFVIYSFFVQFLDELELD</sequence>
<gene>
    <name evidence="3" type="primary">SNX19</name>
    <name evidence="3" type="ORF">g.17665</name>
</gene>
<dbReference type="EMBL" id="GGYP01004157">
    <property type="protein sequence ID" value="MDE48928.1"/>
    <property type="molecule type" value="Transcribed_RNA"/>
</dbReference>
<dbReference type="PROSITE" id="PS50195">
    <property type="entry name" value="PX"/>
    <property type="match status" value="1"/>
</dbReference>
<dbReference type="Pfam" id="PF00787">
    <property type="entry name" value="PX"/>
    <property type="match status" value="1"/>
</dbReference>
<dbReference type="GO" id="GO:0035091">
    <property type="term" value="F:phosphatidylinositol binding"/>
    <property type="evidence" value="ECO:0007669"/>
    <property type="project" value="InterPro"/>
</dbReference>
<dbReference type="Gene3D" id="3.30.1520.10">
    <property type="entry name" value="Phox-like domain"/>
    <property type="match status" value="1"/>
</dbReference>
<protein>
    <submittedName>
        <fullName evidence="3">Sorting nexin-19</fullName>
    </submittedName>
</protein>
<feature type="compositionally biased region" description="Polar residues" evidence="1">
    <location>
        <begin position="578"/>
        <end position="600"/>
    </location>
</feature>
<proteinExistence type="predicted"/>
<dbReference type="InterPro" id="IPR036871">
    <property type="entry name" value="PX_dom_sf"/>
</dbReference>
<evidence type="ECO:0000256" key="1">
    <source>
        <dbReference type="SAM" id="MobiDB-lite"/>
    </source>
</evidence>
<accession>A0A6G1SEV0</accession>